<dbReference type="Pfam" id="PF15168">
    <property type="entry name" value="TRIQK"/>
    <property type="match status" value="1"/>
</dbReference>
<keyword evidence="6 8" id="KW-1133">Transmembrane helix</keyword>
<feature type="transmembrane region" description="Helical" evidence="8">
    <location>
        <begin position="65"/>
        <end position="86"/>
    </location>
</feature>
<evidence type="ECO:0000256" key="3">
    <source>
        <dbReference type="ARBA" id="ARBA00014257"/>
    </source>
</evidence>
<evidence type="ECO:0000256" key="2">
    <source>
        <dbReference type="ARBA" id="ARBA00007709"/>
    </source>
</evidence>
<dbReference type="InterPro" id="IPR024842">
    <property type="entry name" value="TRIQK"/>
</dbReference>
<evidence type="ECO:0000313" key="10">
    <source>
        <dbReference type="Proteomes" id="UP000230750"/>
    </source>
</evidence>
<evidence type="ECO:0000313" key="9">
    <source>
        <dbReference type="EMBL" id="PIK48390.1"/>
    </source>
</evidence>
<keyword evidence="10" id="KW-1185">Reference proteome</keyword>
<dbReference type="PANTHER" id="PTHR20583:SF1">
    <property type="entry name" value="TRIPLE QXXK_R MOTIF-CONTAINING PROTEIN"/>
    <property type="match status" value="1"/>
</dbReference>
<comment type="caution">
    <text evidence="9">The sequence shown here is derived from an EMBL/GenBank/DDBJ whole genome shotgun (WGS) entry which is preliminary data.</text>
</comment>
<keyword evidence="5" id="KW-0256">Endoplasmic reticulum</keyword>
<dbReference type="PANTHER" id="PTHR20583">
    <property type="entry name" value="TRIPLE QXXK/R MOTIF-CONTAINING PROTEIN"/>
    <property type="match status" value="1"/>
</dbReference>
<keyword evidence="4 8" id="KW-0812">Transmembrane</keyword>
<gene>
    <name evidence="9" type="ORF">BSL78_14750</name>
</gene>
<evidence type="ECO:0000256" key="4">
    <source>
        <dbReference type="ARBA" id="ARBA00022692"/>
    </source>
</evidence>
<dbReference type="STRING" id="307972.A0A2G8KKA1"/>
<comment type="subcellular location">
    <subcellularLocation>
        <location evidence="1">Endoplasmic reticulum membrane</location>
        <topology evidence="1">Single-pass membrane protein</topology>
    </subcellularLocation>
</comment>
<evidence type="ECO:0000256" key="5">
    <source>
        <dbReference type="ARBA" id="ARBA00022824"/>
    </source>
</evidence>
<sequence>MCKRNLRYDVFMMGKKDNSQRAHLPVEQYRKSIGKSEYKRNKKELKRVKGTAEARKSSTGYRDSFLVLMSVFAVFCIIYAILYFQISS</sequence>
<evidence type="ECO:0000256" key="6">
    <source>
        <dbReference type="ARBA" id="ARBA00022989"/>
    </source>
</evidence>
<dbReference type="OrthoDB" id="10049402at2759"/>
<dbReference type="GO" id="GO:0005789">
    <property type="term" value="C:endoplasmic reticulum membrane"/>
    <property type="evidence" value="ECO:0007669"/>
    <property type="project" value="UniProtKB-SubCell"/>
</dbReference>
<accession>A0A2G8KKA1</accession>
<dbReference type="EMBL" id="MRZV01000525">
    <property type="protein sequence ID" value="PIK48390.1"/>
    <property type="molecule type" value="Genomic_DNA"/>
</dbReference>
<proteinExistence type="inferred from homology"/>
<evidence type="ECO:0000256" key="7">
    <source>
        <dbReference type="ARBA" id="ARBA00023136"/>
    </source>
</evidence>
<evidence type="ECO:0000256" key="8">
    <source>
        <dbReference type="SAM" id="Phobius"/>
    </source>
</evidence>
<reference evidence="9 10" key="1">
    <citation type="journal article" date="2017" name="PLoS Biol.">
        <title>The sea cucumber genome provides insights into morphological evolution and visceral regeneration.</title>
        <authorList>
            <person name="Zhang X."/>
            <person name="Sun L."/>
            <person name="Yuan J."/>
            <person name="Sun Y."/>
            <person name="Gao Y."/>
            <person name="Zhang L."/>
            <person name="Li S."/>
            <person name="Dai H."/>
            <person name="Hamel J.F."/>
            <person name="Liu C."/>
            <person name="Yu Y."/>
            <person name="Liu S."/>
            <person name="Lin W."/>
            <person name="Guo K."/>
            <person name="Jin S."/>
            <person name="Xu P."/>
            <person name="Storey K.B."/>
            <person name="Huan P."/>
            <person name="Zhang T."/>
            <person name="Zhou Y."/>
            <person name="Zhang J."/>
            <person name="Lin C."/>
            <person name="Li X."/>
            <person name="Xing L."/>
            <person name="Huo D."/>
            <person name="Sun M."/>
            <person name="Wang L."/>
            <person name="Mercier A."/>
            <person name="Li F."/>
            <person name="Yang H."/>
            <person name="Xiang J."/>
        </authorList>
    </citation>
    <scope>NUCLEOTIDE SEQUENCE [LARGE SCALE GENOMIC DNA]</scope>
    <source>
        <strain evidence="9">Shaxun</strain>
        <tissue evidence="9">Muscle</tissue>
    </source>
</reference>
<evidence type="ECO:0000256" key="1">
    <source>
        <dbReference type="ARBA" id="ARBA00004389"/>
    </source>
</evidence>
<dbReference type="AlphaFoldDB" id="A0A2G8KKA1"/>
<protein>
    <recommendedName>
        <fullName evidence="3">Triple QxxK/R motif-containing protein</fullName>
    </recommendedName>
</protein>
<keyword evidence="7 8" id="KW-0472">Membrane</keyword>
<comment type="similarity">
    <text evidence="2">Belongs to the TRIQK family.</text>
</comment>
<dbReference type="Proteomes" id="UP000230750">
    <property type="component" value="Unassembled WGS sequence"/>
</dbReference>
<organism evidence="9 10">
    <name type="scientific">Stichopus japonicus</name>
    <name type="common">Sea cucumber</name>
    <dbReference type="NCBI Taxonomy" id="307972"/>
    <lineage>
        <taxon>Eukaryota</taxon>
        <taxon>Metazoa</taxon>
        <taxon>Echinodermata</taxon>
        <taxon>Eleutherozoa</taxon>
        <taxon>Echinozoa</taxon>
        <taxon>Holothuroidea</taxon>
        <taxon>Aspidochirotacea</taxon>
        <taxon>Aspidochirotida</taxon>
        <taxon>Stichopodidae</taxon>
        <taxon>Apostichopus</taxon>
    </lineage>
</organism>
<name>A0A2G8KKA1_STIJA</name>